<dbReference type="InterPro" id="IPR030192">
    <property type="entry name" value="YbdG"/>
</dbReference>
<comment type="subcellular location">
    <subcellularLocation>
        <location evidence="1">Cell inner membrane</location>
        <topology evidence="1">Multi-pass membrane protein</topology>
    </subcellularLocation>
</comment>
<dbReference type="RefSeq" id="WP_067597394.1">
    <property type="nucleotide sequence ID" value="NZ_CP015963.1"/>
</dbReference>
<protein>
    <recommendedName>
        <fullName evidence="8">Mechanosensing system component YbdG</fullName>
    </recommendedName>
    <alternativeName>
        <fullName evidence="9">Mechanosensitive channel homolog YbdG</fullName>
    </alternativeName>
</protein>
<gene>
    <name evidence="12" type="ORF">JN10_0045</name>
</gene>
<dbReference type="Pfam" id="PF00924">
    <property type="entry name" value="MS_channel_2nd"/>
    <property type="match status" value="1"/>
</dbReference>
<reference evidence="12 13" key="1">
    <citation type="submission" date="2019-07" db="EMBL/GenBank/DDBJ databases">
        <title>Genomic Encyclopedia of Archaeal and Bacterial Type Strains, Phase II (KMG-II): from individual species to whole genera.</title>
        <authorList>
            <person name="Goeker M."/>
        </authorList>
    </citation>
    <scope>NUCLEOTIDE SEQUENCE [LARGE SCALE GENOMIC DNA]</scope>
    <source>
        <strain evidence="12 13">ATCC BAA-2084</strain>
    </source>
</reference>
<evidence type="ECO:0000256" key="4">
    <source>
        <dbReference type="ARBA" id="ARBA00022692"/>
    </source>
</evidence>
<sequence length="402" mass="44762">MEQITTYISELAPWVQTAIGILALALISLTVNYVLKDVILRIAEPYLDGKTNTIDKAAAWLATVAPLLVISRGITYVPHLSAEVYDAVKNIAQALIVVSVAMAIVLALAYANELYERLPRSKNRPIKGFIQVIKILVLCGATIIMISVLIDESPLLLLSGLGAVTAVLLLVFKDTILSLVASVQLTTNDMLRVGDWIEMPSMNADGDVIDISLHTVKVQNFDKTITTIPTHRLVSDAYRNWRGMSDAGGRRIKRSLTIDQNSVRFLNDEEVVDLSRFRVLRDYLETKKQEIADWNESELAGEDAVNARRITNIGTLRAYIIGYLQSHPKINDQGFTLLVRQLPPGPEGLPIEIYCFTNTTNWNEYEGIQADIFDHLLAILPEFDLKIFQQPSGADFQRALTN</sequence>
<evidence type="ECO:0000313" key="13">
    <source>
        <dbReference type="Proteomes" id="UP000320547"/>
    </source>
</evidence>
<keyword evidence="13" id="KW-1185">Reference proteome</keyword>
<name>A0A562US35_9SPHN</name>
<dbReference type="InterPro" id="IPR010920">
    <property type="entry name" value="LSM_dom_sf"/>
</dbReference>
<dbReference type="OrthoDB" id="9814206at2"/>
<feature type="transmembrane region" description="Helical" evidence="10">
    <location>
        <begin position="132"/>
        <end position="150"/>
    </location>
</feature>
<dbReference type="Gene3D" id="2.30.30.60">
    <property type="match status" value="1"/>
</dbReference>
<dbReference type="GO" id="GO:0008381">
    <property type="term" value="F:mechanosensitive monoatomic ion channel activity"/>
    <property type="evidence" value="ECO:0007669"/>
    <property type="project" value="InterPro"/>
</dbReference>
<evidence type="ECO:0000256" key="2">
    <source>
        <dbReference type="ARBA" id="ARBA00022475"/>
    </source>
</evidence>
<comment type="caution">
    <text evidence="12">The sequence shown here is derived from an EMBL/GenBank/DDBJ whole genome shotgun (WGS) entry which is preliminary data.</text>
</comment>
<evidence type="ECO:0000256" key="8">
    <source>
        <dbReference type="ARBA" id="ARBA00093630"/>
    </source>
</evidence>
<evidence type="ECO:0000256" key="1">
    <source>
        <dbReference type="ARBA" id="ARBA00004429"/>
    </source>
</evidence>
<feature type="transmembrane region" description="Helical" evidence="10">
    <location>
        <begin position="156"/>
        <end position="172"/>
    </location>
</feature>
<evidence type="ECO:0000256" key="6">
    <source>
        <dbReference type="ARBA" id="ARBA00023016"/>
    </source>
</evidence>
<evidence type="ECO:0000256" key="3">
    <source>
        <dbReference type="ARBA" id="ARBA00022519"/>
    </source>
</evidence>
<feature type="transmembrane region" description="Helical" evidence="10">
    <location>
        <begin position="14"/>
        <end position="36"/>
    </location>
</feature>
<dbReference type="FunFam" id="2.30.30.60:FF:000002">
    <property type="entry name" value="Mechanosensitive ion channel family protein"/>
    <property type="match status" value="1"/>
</dbReference>
<keyword evidence="3" id="KW-0997">Cell inner membrane</keyword>
<evidence type="ECO:0000256" key="7">
    <source>
        <dbReference type="ARBA" id="ARBA00023136"/>
    </source>
</evidence>
<dbReference type="PANTHER" id="PTHR30414:SF0">
    <property type="entry name" value="MINICONDUCTANCE MECHANOSENSITIVE CHANNEL YBDG"/>
    <property type="match status" value="1"/>
</dbReference>
<keyword evidence="6" id="KW-0346">Stress response</keyword>
<keyword evidence="7 10" id="KW-0472">Membrane</keyword>
<dbReference type="AlphaFoldDB" id="A0A562US35"/>
<dbReference type="GO" id="GO:0005886">
    <property type="term" value="C:plasma membrane"/>
    <property type="evidence" value="ECO:0007669"/>
    <property type="project" value="UniProtKB-SubCell"/>
</dbReference>
<dbReference type="SUPFAM" id="SSF50182">
    <property type="entry name" value="Sm-like ribonucleoproteins"/>
    <property type="match status" value="1"/>
</dbReference>
<dbReference type="Proteomes" id="UP000320547">
    <property type="component" value="Unassembled WGS sequence"/>
</dbReference>
<accession>A0A562US35</accession>
<proteinExistence type="predicted"/>
<evidence type="ECO:0000256" key="10">
    <source>
        <dbReference type="SAM" id="Phobius"/>
    </source>
</evidence>
<feature type="transmembrane region" description="Helical" evidence="10">
    <location>
        <begin position="57"/>
        <end position="79"/>
    </location>
</feature>
<dbReference type="InterPro" id="IPR023408">
    <property type="entry name" value="MscS_beta-dom_sf"/>
</dbReference>
<evidence type="ECO:0000313" key="12">
    <source>
        <dbReference type="EMBL" id="TWJ08435.1"/>
    </source>
</evidence>
<organism evidence="12 13">
    <name type="scientific">Altererythrobacter ishigakiensis</name>
    <dbReference type="NCBI Taxonomy" id="476157"/>
    <lineage>
        <taxon>Bacteria</taxon>
        <taxon>Pseudomonadati</taxon>
        <taxon>Pseudomonadota</taxon>
        <taxon>Alphaproteobacteria</taxon>
        <taxon>Sphingomonadales</taxon>
        <taxon>Erythrobacteraceae</taxon>
        <taxon>Altererythrobacter</taxon>
    </lineage>
</organism>
<keyword evidence="2" id="KW-1003">Cell membrane</keyword>
<dbReference type="GO" id="GO:0071470">
    <property type="term" value="P:cellular response to osmotic stress"/>
    <property type="evidence" value="ECO:0007669"/>
    <property type="project" value="InterPro"/>
</dbReference>
<feature type="domain" description="Mechanosensitive ion channel MscS" evidence="11">
    <location>
        <begin position="174"/>
        <end position="242"/>
    </location>
</feature>
<evidence type="ECO:0000259" key="11">
    <source>
        <dbReference type="Pfam" id="PF00924"/>
    </source>
</evidence>
<keyword evidence="4 10" id="KW-0812">Transmembrane</keyword>
<dbReference type="PANTHER" id="PTHR30414">
    <property type="entry name" value="MINICONDUCTANCE MECHANOSENSITIVE CHANNEL YBDG"/>
    <property type="match status" value="1"/>
</dbReference>
<dbReference type="EMBL" id="VLLK01000001">
    <property type="protein sequence ID" value="TWJ08435.1"/>
    <property type="molecule type" value="Genomic_DNA"/>
</dbReference>
<feature type="transmembrane region" description="Helical" evidence="10">
    <location>
        <begin position="91"/>
        <end position="111"/>
    </location>
</feature>
<keyword evidence="5 10" id="KW-1133">Transmembrane helix</keyword>
<evidence type="ECO:0000256" key="9">
    <source>
        <dbReference type="ARBA" id="ARBA00093659"/>
    </source>
</evidence>
<evidence type="ECO:0000256" key="5">
    <source>
        <dbReference type="ARBA" id="ARBA00022989"/>
    </source>
</evidence>
<dbReference type="InterPro" id="IPR006685">
    <property type="entry name" value="MscS_channel_2nd"/>
</dbReference>